<gene>
    <name evidence="1" type="ORF">ACEZDJ_03105</name>
</gene>
<keyword evidence="1" id="KW-0687">Ribonucleoprotein</keyword>
<sequence length="116" mass="12464">MDMFGKIDIRTTDQRLADIEAKLDSIIAHLGIGAAAAQATPTGPAAPVDAAPVAYDATDPRGMPEVMAFLRQDKLIQAIKAYREITHVGLLEAKQAVEQVARAEPGERGGGSRWRR</sequence>
<name>A0ABV6UFN2_9ACTN</name>
<reference evidence="1 2" key="1">
    <citation type="submission" date="2024-09" db="EMBL/GenBank/DDBJ databases">
        <authorList>
            <person name="Lee S.D."/>
        </authorList>
    </citation>
    <scope>NUCLEOTIDE SEQUENCE [LARGE SCALE GENOMIC DNA]</scope>
    <source>
        <strain evidence="1 2">N1-5</strain>
    </source>
</reference>
<dbReference type="GO" id="GO:0005840">
    <property type="term" value="C:ribosome"/>
    <property type="evidence" value="ECO:0007669"/>
    <property type="project" value="UniProtKB-KW"/>
</dbReference>
<proteinExistence type="predicted"/>
<dbReference type="RefSeq" id="WP_084713682.1">
    <property type="nucleotide sequence ID" value="NZ_JBHEZZ010000001.1"/>
</dbReference>
<comment type="caution">
    <text evidence="1">The sequence shown here is derived from an EMBL/GenBank/DDBJ whole genome shotgun (WGS) entry which is preliminary data.</text>
</comment>
<keyword evidence="1" id="KW-0689">Ribosomal protein</keyword>
<dbReference type="Gene3D" id="3.30.1390.10">
    <property type="match status" value="1"/>
</dbReference>
<evidence type="ECO:0000313" key="2">
    <source>
        <dbReference type="Proteomes" id="UP001592528"/>
    </source>
</evidence>
<accession>A0ABV6UFN2</accession>
<dbReference type="EMBL" id="JBHEZZ010000001">
    <property type="protein sequence ID" value="MFC1400272.1"/>
    <property type="molecule type" value="Genomic_DNA"/>
</dbReference>
<dbReference type="Proteomes" id="UP001592528">
    <property type="component" value="Unassembled WGS sequence"/>
</dbReference>
<protein>
    <submittedName>
        <fullName evidence="1">Ribosomal protein L7/L12</fullName>
    </submittedName>
</protein>
<keyword evidence="2" id="KW-1185">Reference proteome</keyword>
<dbReference type="InterPro" id="IPR014719">
    <property type="entry name" value="Ribosomal_bL12_C/ClpS-like"/>
</dbReference>
<organism evidence="1 2">
    <name type="scientific">Streptacidiphilus cavernicola</name>
    <dbReference type="NCBI Taxonomy" id="3342716"/>
    <lineage>
        <taxon>Bacteria</taxon>
        <taxon>Bacillati</taxon>
        <taxon>Actinomycetota</taxon>
        <taxon>Actinomycetes</taxon>
        <taxon>Kitasatosporales</taxon>
        <taxon>Streptomycetaceae</taxon>
        <taxon>Streptacidiphilus</taxon>
    </lineage>
</organism>
<evidence type="ECO:0000313" key="1">
    <source>
        <dbReference type="EMBL" id="MFC1400272.1"/>
    </source>
</evidence>